<organism evidence="3 4">
    <name type="scientific">Marasmius crinis-equi</name>
    <dbReference type="NCBI Taxonomy" id="585013"/>
    <lineage>
        <taxon>Eukaryota</taxon>
        <taxon>Fungi</taxon>
        <taxon>Dikarya</taxon>
        <taxon>Basidiomycota</taxon>
        <taxon>Agaricomycotina</taxon>
        <taxon>Agaricomycetes</taxon>
        <taxon>Agaricomycetidae</taxon>
        <taxon>Agaricales</taxon>
        <taxon>Marasmiineae</taxon>
        <taxon>Marasmiaceae</taxon>
        <taxon>Marasmius</taxon>
    </lineage>
</organism>
<dbReference type="SUPFAM" id="SSF51161">
    <property type="entry name" value="Trimeric LpxA-like enzymes"/>
    <property type="match status" value="1"/>
</dbReference>
<gene>
    <name evidence="3" type="ORF">V5O48_019127</name>
</gene>
<evidence type="ECO:0000256" key="2">
    <source>
        <dbReference type="ARBA" id="ARBA00022679"/>
    </source>
</evidence>
<keyword evidence="4" id="KW-1185">Reference proteome</keyword>
<dbReference type="PANTHER" id="PTHR23416:SF23">
    <property type="entry name" value="ACETYLTRANSFERASE C18B11.09C-RELATED"/>
    <property type="match status" value="1"/>
</dbReference>
<accession>A0ABR3EJE5</accession>
<reference evidence="3 4" key="1">
    <citation type="submission" date="2024-02" db="EMBL/GenBank/DDBJ databases">
        <title>A draft genome for the cacao thread blight pathogen Marasmius crinis-equi.</title>
        <authorList>
            <person name="Cohen S.P."/>
            <person name="Baruah I.K."/>
            <person name="Amoako-Attah I."/>
            <person name="Bukari Y."/>
            <person name="Meinhardt L.W."/>
            <person name="Bailey B.A."/>
        </authorList>
    </citation>
    <scope>NUCLEOTIDE SEQUENCE [LARGE SCALE GENOMIC DNA]</scope>
    <source>
        <strain evidence="3 4">GH-76</strain>
    </source>
</reference>
<evidence type="ECO:0000313" key="3">
    <source>
        <dbReference type="EMBL" id="KAL0562951.1"/>
    </source>
</evidence>
<name>A0ABR3EJE5_9AGAR</name>
<dbReference type="Proteomes" id="UP001465976">
    <property type="component" value="Unassembled WGS sequence"/>
</dbReference>
<evidence type="ECO:0000313" key="4">
    <source>
        <dbReference type="Proteomes" id="UP001465976"/>
    </source>
</evidence>
<keyword evidence="2" id="KW-0808">Transferase</keyword>
<protein>
    <recommendedName>
        <fullName evidence="5">Acetyltransferase</fullName>
    </recommendedName>
</protein>
<dbReference type="PANTHER" id="PTHR23416">
    <property type="entry name" value="SIALIC ACID SYNTHASE-RELATED"/>
    <property type="match status" value="1"/>
</dbReference>
<proteinExistence type="inferred from homology"/>
<dbReference type="InterPro" id="IPR051159">
    <property type="entry name" value="Hexapeptide_acetyltransf"/>
</dbReference>
<sequence>MPGVTIGRGSTIGAGSVVTKDVPPYSVVVGNPGRVIKTVQSVEEERADPEGPWNGLPDRM</sequence>
<comment type="similarity">
    <text evidence="1">Belongs to the transferase hexapeptide repeat family.</text>
</comment>
<evidence type="ECO:0008006" key="5">
    <source>
        <dbReference type="Google" id="ProtNLM"/>
    </source>
</evidence>
<dbReference type="InterPro" id="IPR011004">
    <property type="entry name" value="Trimer_LpxA-like_sf"/>
</dbReference>
<dbReference type="Gene3D" id="2.160.10.10">
    <property type="entry name" value="Hexapeptide repeat proteins"/>
    <property type="match status" value="1"/>
</dbReference>
<comment type="caution">
    <text evidence="3">The sequence shown here is derived from an EMBL/GenBank/DDBJ whole genome shotgun (WGS) entry which is preliminary data.</text>
</comment>
<evidence type="ECO:0000256" key="1">
    <source>
        <dbReference type="ARBA" id="ARBA00007274"/>
    </source>
</evidence>
<dbReference type="EMBL" id="JBAHYK010004177">
    <property type="protein sequence ID" value="KAL0562951.1"/>
    <property type="molecule type" value="Genomic_DNA"/>
</dbReference>
<feature type="non-terminal residue" evidence="3">
    <location>
        <position position="60"/>
    </location>
</feature>